<gene>
    <name evidence="3" type="ORF">CVT24_007403</name>
</gene>
<dbReference type="AlphaFoldDB" id="A0A409W9V1"/>
<dbReference type="EMBL" id="NHTK01005687">
    <property type="protein sequence ID" value="PPQ75275.1"/>
    <property type="molecule type" value="Genomic_DNA"/>
</dbReference>
<comment type="caution">
    <text evidence="3">The sequence shown here is derived from an EMBL/GenBank/DDBJ whole genome shotgun (WGS) entry which is preliminary data.</text>
</comment>
<keyword evidence="1" id="KW-0175">Coiled coil</keyword>
<protein>
    <submittedName>
        <fullName evidence="3">Uncharacterized protein</fullName>
    </submittedName>
</protein>
<dbReference type="InParanoid" id="A0A409W9V1"/>
<feature type="compositionally biased region" description="Polar residues" evidence="2">
    <location>
        <begin position="241"/>
        <end position="258"/>
    </location>
</feature>
<name>A0A409W9V1_9AGAR</name>
<accession>A0A409W9V1</accession>
<sequence length="266" mass="30331">MSLQDPEREESYLVAQIRRFKEDIQSATDNVANRLRNELNNVEVSLQRRTGETAKKLATLRELIKDAEARQEENRDLINELHDKIDNGIEKYVGASDAKIKRLQEKHNTWIQTKDDELMMAKRDIQRLESEKSKLKQDLAESKRLAEQCQRSIRDLAYKVSEAQNISARCFALESRQKTIFAGVVAVCRMIHARETIPDFMIQQLTNNVGQPLSEELRRSGNLVSNNTAISFASSHREGTTGPTIASRSAQRNGLSTPHDTDNNRL</sequence>
<feature type="coiled-coil region" evidence="1">
    <location>
        <begin position="111"/>
        <end position="152"/>
    </location>
</feature>
<dbReference type="Proteomes" id="UP000284842">
    <property type="component" value="Unassembled WGS sequence"/>
</dbReference>
<evidence type="ECO:0000313" key="3">
    <source>
        <dbReference type="EMBL" id="PPQ75275.1"/>
    </source>
</evidence>
<feature type="region of interest" description="Disordered" evidence="2">
    <location>
        <begin position="233"/>
        <end position="266"/>
    </location>
</feature>
<keyword evidence="4" id="KW-1185">Reference proteome</keyword>
<proteinExistence type="predicted"/>
<feature type="coiled-coil region" evidence="1">
    <location>
        <begin position="32"/>
        <end position="84"/>
    </location>
</feature>
<organism evidence="3 4">
    <name type="scientific">Panaeolus cyanescens</name>
    <dbReference type="NCBI Taxonomy" id="181874"/>
    <lineage>
        <taxon>Eukaryota</taxon>
        <taxon>Fungi</taxon>
        <taxon>Dikarya</taxon>
        <taxon>Basidiomycota</taxon>
        <taxon>Agaricomycotina</taxon>
        <taxon>Agaricomycetes</taxon>
        <taxon>Agaricomycetidae</taxon>
        <taxon>Agaricales</taxon>
        <taxon>Agaricineae</taxon>
        <taxon>Galeropsidaceae</taxon>
        <taxon>Panaeolus</taxon>
    </lineage>
</organism>
<evidence type="ECO:0000256" key="1">
    <source>
        <dbReference type="SAM" id="Coils"/>
    </source>
</evidence>
<reference evidence="3 4" key="1">
    <citation type="journal article" date="2018" name="Evol. Lett.">
        <title>Horizontal gene cluster transfer increased hallucinogenic mushroom diversity.</title>
        <authorList>
            <person name="Reynolds H.T."/>
            <person name="Vijayakumar V."/>
            <person name="Gluck-Thaler E."/>
            <person name="Korotkin H.B."/>
            <person name="Matheny P.B."/>
            <person name="Slot J.C."/>
        </authorList>
    </citation>
    <scope>NUCLEOTIDE SEQUENCE [LARGE SCALE GENOMIC DNA]</scope>
    <source>
        <strain evidence="3 4">2629</strain>
    </source>
</reference>
<evidence type="ECO:0000256" key="2">
    <source>
        <dbReference type="SAM" id="MobiDB-lite"/>
    </source>
</evidence>
<evidence type="ECO:0000313" key="4">
    <source>
        <dbReference type="Proteomes" id="UP000284842"/>
    </source>
</evidence>